<dbReference type="RefSeq" id="WP_207555481.1">
    <property type="nucleotide sequence ID" value="NZ_CP071595.1"/>
</dbReference>
<sequence>MRTRRAFRAVVDERVAARRARWAAVLGRLRRPAAPARTAPARTAASGQGRTAGRCPAPGAEPSSTGLGTTEEACGSSRSMTRESSGTPADWNGRHPAA</sequence>
<name>A0ABX7RVC1_9ACTN</name>
<evidence type="ECO:0000313" key="3">
    <source>
        <dbReference type="Proteomes" id="UP000671836"/>
    </source>
</evidence>
<feature type="compositionally biased region" description="Polar residues" evidence="1">
    <location>
        <begin position="76"/>
        <end position="87"/>
    </location>
</feature>
<organism evidence="2 3">
    <name type="scientific">Streptomyces griseocarneus</name>
    <dbReference type="NCBI Taxonomy" id="51201"/>
    <lineage>
        <taxon>Bacteria</taxon>
        <taxon>Bacillati</taxon>
        <taxon>Actinomycetota</taxon>
        <taxon>Actinomycetes</taxon>
        <taxon>Kitasatosporales</taxon>
        <taxon>Streptomycetaceae</taxon>
        <taxon>Streptomyces</taxon>
    </lineage>
</organism>
<dbReference type="EMBL" id="CP071595">
    <property type="protein sequence ID" value="QSY51757.1"/>
    <property type="molecule type" value="Genomic_DNA"/>
</dbReference>
<reference evidence="2 3" key="1">
    <citation type="submission" date="2021-03" db="EMBL/GenBank/DDBJ databases">
        <title>Streptomyces strains.</title>
        <authorList>
            <person name="Lund M.B."/>
            <person name="Toerring T."/>
        </authorList>
    </citation>
    <scope>NUCLEOTIDE SEQUENCE [LARGE SCALE GENOMIC DNA]</scope>
    <source>
        <strain evidence="2 3">KCC S-1010</strain>
    </source>
</reference>
<gene>
    <name evidence="2" type="ORF">J3S04_13360</name>
</gene>
<keyword evidence="3" id="KW-1185">Reference proteome</keyword>
<feature type="compositionally biased region" description="Low complexity" evidence="1">
    <location>
        <begin position="32"/>
        <end position="45"/>
    </location>
</feature>
<protein>
    <submittedName>
        <fullName evidence="2">Uncharacterized protein</fullName>
    </submittedName>
</protein>
<feature type="region of interest" description="Disordered" evidence="1">
    <location>
        <begin position="32"/>
        <end position="98"/>
    </location>
</feature>
<proteinExistence type="predicted"/>
<accession>A0ABX7RVC1</accession>
<evidence type="ECO:0000313" key="2">
    <source>
        <dbReference type="EMBL" id="QSY51757.1"/>
    </source>
</evidence>
<dbReference type="Proteomes" id="UP000671836">
    <property type="component" value="Chromosome"/>
</dbReference>
<evidence type="ECO:0000256" key="1">
    <source>
        <dbReference type="SAM" id="MobiDB-lite"/>
    </source>
</evidence>